<dbReference type="PANTHER" id="PTHR43865:SF1">
    <property type="entry name" value="RUBRERYTHRIN-RELATED"/>
    <property type="match status" value="1"/>
</dbReference>
<dbReference type="CDD" id="cd01041">
    <property type="entry name" value="Rubrerythrin"/>
    <property type="match status" value="1"/>
</dbReference>
<dbReference type="PROSITE" id="PS50905">
    <property type="entry name" value="FERRITIN_LIKE"/>
    <property type="match status" value="1"/>
</dbReference>
<evidence type="ECO:0000256" key="2">
    <source>
        <dbReference type="ARBA" id="ARBA00022448"/>
    </source>
</evidence>
<dbReference type="InterPro" id="IPR048574">
    <property type="entry name" value="RUBY_RBDX"/>
</dbReference>
<dbReference type="InterPro" id="IPR003251">
    <property type="entry name" value="Rr_diiron-bd_dom"/>
</dbReference>
<protein>
    <submittedName>
        <fullName evidence="8">Rubrerythrin</fullName>
    </submittedName>
</protein>
<dbReference type="SUPFAM" id="SSF57802">
    <property type="entry name" value="Rubredoxin-like"/>
    <property type="match status" value="1"/>
</dbReference>
<dbReference type="Pfam" id="PF21349">
    <property type="entry name" value="RUBY_RBDX"/>
    <property type="match status" value="1"/>
</dbReference>
<dbReference type="Proteomes" id="UP000267250">
    <property type="component" value="Chromosome"/>
</dbReference>
<keyword evidence="9" id="KW-1185">Reference proteome</keyword>
<dbReference type="InterPro" id="IPR052364">
    <property type="entry name" value="Rubrerythrin"/>
</dbReference>
<evidence type="ECO:0000259" key="6">
    <source>
        <dbReference type="PROSITE" id="PS50903"/>
    </source>
</evidence>
<name>A0A3S9T0S6_9FIRM</name>
<dbReference type="GO" id="GO:0005506">
    <property type="term" value="F:iron ion binding"/>
    <property type="evidence" value="ECO:0007669"/>
    <property type="project" value="InterPro"/>
</dbReference>
<dbReference type="AlphaFoldDB" id="A0A3S9T0S6"/>
<reference evidence="8 9" key="1">
    <citation type="submission" date="2016-07" db="EMBL/GenBank/DDBJ databases">
        <title>Genome and transcriptome analysis of iron-reducing fermentative bacteria Anoxybacter fermentans.</title>
        <authorList>
            <person name="Zeng X."/>
            <person name="Shao Z."/>
        </authorList>
    </citation>
    <scope>NUCLEOTIDE SEQUENCE [LARGE SCALE GENOMIC DNA]</scope>
    <source>
        <strain evidence="8 9">DY22613</strain>
    </source>
</reference>
<keyword evidence="3" id="KW-0479">Metal-binding</keyword>
<keyword evidence="4" id="KW-0249">Electron transport</keyword>
<evidence type="ECO:0000256" key="5">
    <source>
        <dbReference type="ARBA" id="ARBA00023004"/>
    </source>
</evidence>
<dbReference type="PANTHER" id="PTHR43865">
    <property type="entry name" value="RUBRERYTHRIN-RELATED"/>
    <property type="match status" value="1"/>
</dbReference>
<dbReference type="InterPro" id="IPR009078">
    <property type="entry name" value="Ferritin-like_SF"/>
</dbReference>
<dbReference type="GO" id="GO:0016491">
    <property type="term" value="F:oxidoreductase activity"/>
    <property type="evidence" value="ECO:0007669"/>
    <property type="project" value="InterPro"/>
</dbReference>
<accession>A0A3S9T0S6</accession>
<dbReference type="PROSITE" id="PS50903">
    <property type="entry name" value="RUBREDOXIN_LIKE"/>
    <property type="match status" value="1"/>
</dbReference>
<feature type="domain" description="Rubredoxin-like" evidence="6">
    <location>
        <begin position="136"/>
        <end position="170"/>
    </location>
</feature>
<evidence type="ECO:0000313" key="8">
    <source>
        <dbReference type="EMBL" id="AZR74161.1"/>
    </source>
</evidence>
<evidence type="ECO:0000256" key="3">
    <source>
        <dbReference type="ARBA" id="ARBA00022723"/>
    </source>
</evidence>
<evidence type="ECO:0000256" key="4">
    <source>
        <dbReference type="ARBA" id="ARBA00022982"/>
    </source>
</evidence>
<evidence type="ECO:0000313" key="9">
    <source>
        <dbReference type="Proteomes" id="UP000267250"/>
    </source>
</evidence>
<proteinExistence type="predicted"/>
<dbReference type="CDD" id="cd00729">
    <property type="entry name" value="rubredoxin_SM"/>
    <property type="match status" value="1"/>
</dbReference>
<dbReference type="KEGG" id="aft:BBF96_12605"/>
<sequence>MSKRTVENLKTAFAGESQARNKYTFFAQVARKEGWLEVAEAFETAALNEEAHAKVILKLLEGIGDTKANLQAAIEGETYEHESMYPEFLKVAEEEGEDAAAQYFRTVIEVEKDHAKMFADLKKRLENGELLKSKENIKWKCRVCGYIHEGTTPPEVCPLCFHPAKHYKPYKG</sequence>
<dbReference type="InterPro" id="IPR012347">
    <property type="entry name" value="Ferritin-like"/>
</dbReference>
<gene>
    <name evidence="8" type="ORF">BBF96_12605</name>
</gene>
<dbReference type="Pfam" id="PF02915">
    <property type="entry name" value="Rubrerythrin"/>
    <property type="match status" value="1"/>
</dbReference>
<evidence type="ECO:0000259" key="7">
    <source>
        <dbReference type="PROSITE" id="PS50905"/>
    </source>
</evidence>
<dbReference type="EMBL" id="CP016379">
    <property type="protein sequence ID" value="AZR74161.1"/>
    <property type="molecule type" value="Genomic_DNA"/>
</dbReference>
<dbReference type="OrthoDB" id="9799749at2"/>
<feature type="domain" description="Ferritin-like diiron" evidence="7">
    <location>
        <begin position="1"/>
        <end position="129"/>
    </location>
</feature>
<dbReference type="SUPFAM" id="SSF47240">
    <property type="entry name" value="Ferritin-like"/>
    <property type="match status" value="1"/>
</dbReference>
<dbReference type="InterPro" id="IPR009040">
    <property type="entry name" value="Ferritin-like_diiron"/>
</dbReference>
<comment type="cofactor">
    <cofactor evidence="1">
        <name>Fe(3+)</name>
        <dbReference type="ChEBI" id="CHEBI:29034"/>
    </cofactor>
</comment>
<keyword evidence="2" id="KW-0813">Transport</keyword>
<dbReference type="RefSeq" id="WP_127017518.1">
    <property type="nucleotide sequence ID" value="NZ_CP016379.1"/>
</dbReference>
<organism evidence="8 9">
    <name type="scientific">Anoxybacter fermentans</name>
    <dbReference type="NCBI Taxonomy" id="1323375"/>
    <lineage>
        <taxon>Bacteria</taxon>
        <taxon>Bacillati</taxon>
        <taxon>Bacillota</taxon>
        <taxon>Clostridia</taxon>
        <taxon>Halanaerobiales</taxon>
        <taxon>Anoxybacter</taxon>
    </lineage>
</organism>
<keyword evidence="5" id="KW-0408">Iron</keyword>
<evidence type="ECO:0000256" key="1">
    <source>
        <dbReference type="ARBA" id="ARBA00001965"/>
    </source>
</evidence>
<dbReference type="InterPro" id="IPR024934">
    <property type="entry name" value="Rubredoxin-like_dom"/>
</dbReference>
<dbReference type="Gene3D" id="1.20.1260.10">
    <property type="match status" value="1"/>
</dbReference>
<dbReference type="Gene3D" id="2.20.28.10">
    <property type="match status" value="1"/>
</dbReference>